<dbReference type="EMBL" id="LEPB01000004">
    <property type="protein sequence ID" value="RCA10747.1"/>
    <property type="molecule type" value="Genomic_DNA"/>
</dbReference>
<comment type="caution">
    <text evidence="1">The sequence shown here is derived from an EMBL/GenBank/DDBJ whole genome shotgun (WGS) entry which is preliminary data.</text>
</comment>
<dbReference type="Pfam" id="PF02065">
    <property type="entry name" value="Melibiase"/>
    <property type="match status" value="1"/>
</dbReference>
<dbReference type="Gene3D" id="2.70.98.60">
    <property type="entry name" value="alpha-galactosidase from lactobacil brevis"/>
    <property type="match status" value="1"/>
</dbReference>
<reference evidence="1 2" key="1">
    <citation type="submission" date="2015-06" db="EMBL/GenBank/DDBJ databases">
        <title>The Genome Sequence of Enterococcus durans 4EA1.</title>
        <authorList>
            <consortium name="The Broad Institute Genomics Platform"/>
            <consortium name="The Broad Institute Genome Sequencing Center for Infectious Disease"/>
            <person name="Earl A.M."/>
            <person name="Van Tyne D."/>
            <person name="Lebreton F."/>
            <person name="Saavedra J.T."/>
            <person name="Gilmore M.S."/>
            <person name="Manson Mcguire A."/>
            <person name="Clock S."/>
            <person name="Crupain M."/>
            <person name="Rangan U."/>
            <person name="Young S."/>
            <person name="Abouelleil A."/>
            <person name="Cao P."/>
            <person name="Chapman S.B."/>
            <person name="Griggs A."/>
            <person name="Priest M."/>
            <person name="Shea T."/>
            <person name="Wortman J."/>
            <person name="Nusbaum C."/>
            <person name="Birren B."/>
        </authorList>
    </citation>
    <scope>NUCLEOTIDE SEQUENCE [LARGE SCALE GENOMIC DNA]</scope>
    <source>
        <strain evidence="1 2">4EA1</strain>
    </source>
</reference>
<protein>
    <recommendedName>
        <fullName evidence="3">Alpha-galactosidase</fullName>
    </recommendedName>
</protein>
<evidence type="ECO:0000313" key="2">
    <source>
        <dbReference type="Proteomes" id="UP000252797"/>
    </source>
</evidence>
<dbReference type="PRINTS" id="PR00743">
    <property type="entry name" value="GLHYDRLASE36"/>
</dbReference>
<evidence type="ECO:0008006" key="3">
    <source>
        <dbReference type="Google" id="ProtNLM"/>
    </source>
</evidence>
<dbReference type="Proteomes" id="UP000252797">
    <property type="component" value="Unassembled WGS sequence"/>
</dbReference>
<dbReference type="AlphaFoldDB" id="A0A367CDM1"/>
<sequence>MKEIAKYQFAETTIIYYKNSVGGCEWILVPTAKLEAVQLPNRLKEDSIIQVKLREDDYPKGFVTGSTMRNSETVKGLVYETQKVYEFEENRVEILTRLRDAHHNCYEHILSGDKEKNVFETSVRFINESGRNQTLEMFSSFSLSNLSPFNTRNKAGNLLMTRYRSKWSFEGRKEKNPIEEYQLEPSWKPSGVGLEKFGQIGSMPVRNYFPTAAITDVKENVTWGIRLAHPGSWQGEFYRLDEDLCFSGGLADHDYGDWTKTVAPGESYRTPSAFLTVCIGSEEKCGNQFNKYFSDLVSNNQHETEESLAVMFNEFCTTWGKPSEKSVTEAIPILKQHDLDYYIIDCGWYADAIKGWEKNMGDWLPNPQQFPNGVKPVIDKIRDAGMVPGIWFEIETVGRDATAFSLVDHLLKKEGVVITTGDRRFWNMNDPWVINYLSERVIDFLKESEVGYLKIDYNDNFGIGFDGEESLGEENRKQLEGTQRFIDKIQRELPDLIIENCSSGGHRLEPSMMRRTDLSSFSDAHEAVCLPIIGANMHELIPPRQNLMWAVLRKEDPIERIYYSMTANFLGRICLSGDITELSDFQWRAVDEGIGFYRKVKDIIKSGNSRRFGKSVLSYRDPKGEQAVLRYSDDGTEALLVVHGFEMSREISIETEARYEIIDRYGATVALDQSEKGFRCCFTEDFQGAAFYLKKVGE</sequence>
<proteinExistence type="predicted"/>
<dbReference type="InterPro" id="IPR013785">
    <property type="entry name" value="Aldolase_TIM"/>
</dbReference>
<dbReference type="RefSeq" id="WP_181824901.1">
    <property type="nucleotide sequence ID" value="NZ_JAQLAZ010000001.1"/>
</dbReference>
<dbReference type="GO" id="GO:0016052">
    <property type="term" value="P:carbohydrate catabolic process"/>
    <property type="evidence" value="ECO:0007669"/>
    <property type="project" value="InterPro"/>
</dbReference>
<dbReference type="CDD" id="cd14791">
    <property type="entry name" value="GH36"/>
    <property type="match status" value="1"/>
</dbReference>
<evidence type="ECO:0000313" key="1">
    <source>
        <dbReference type="EMBL" id="RCA10747.1"/>
    </source>
</evidence>
<dbReference type="SUPFAM" id="SSF51445">
    <property type="entry name" value="(Trans)glycosidases"/>
    <property type="match status" value="1"/>
</dbReference>
<name>A0A367CDM1_9ENTE</name>
<dbReference type="InterPro" id="IPR002252">
    <property type="entry name" value="Glyco_hydro_36"/>
</dbReference>
<dbReference type="InterPro" id="IPR017853">
    <property type="entry name" value="GH"/>
</dbReference>
<gene>
    <name evidence="1" type="ORF">EA71_01500</name>
</gene>
<dbReference type="InterPro" id="IPR038417">
    <property type="entry name" value="Alpga-gal_N_sf"/>
</dbReference>
<dbReference type="Gene3D" id="3.20.20.70">
    <property type="entry name" value="Aldolase class I"/>
    <property type="match status" value="1"/>
</dbReference>
<dbReference type="GO" id="GO:0004557">
    <property type="term" value="F:alpha-galactosidase activity"/>
    <property type="evidence" value="ECO:0007669"/>
    <property type="project" value="InterPro"/>
</dbReference>
<accession>A0A367CDM1</accession>
<organism evidence="1 2">
    <name type="scientific">Enterococcus durans</name>
    <dbReference type="NCBI Taxonomy" id="53345"/>
    <lineage>
        <taxon>Bacteria</taxon>
        <taxon>Bacillati</taxon>
        <taxon>Bacillota</taxon>
        <taxon>Bacilli</taxon>
        <taxon>Lactobacillales</taxon>
        <taxon>Enterococcaceae</taxon>
        <taxon>Enterococcus</taxon>
    </lineage>
</organism>